<keyword evidence="2" id="KW-1185">Reference proteome</keyword>
<reference evidence="1 2" key="1">
    <citation type="submission" date="2020-03" db="EMBL/GenBank/DDBJ databases">
        <title>Alteromonas ponticola sp. nov., isolated from seawater.</title>
        <authorList>
            <person name="Yoon J.-H."/>
            <person name="Kim Y.-O."/>
        </authorList>
    </citation>
    <scope>NUCLEOTIDE SEQUENCE [LARGE SCALE GENOMIC DNA]</scope>
    <source>
        <strain evidence="1 2">MYP5</strain>
    </source>
</reference>
<comment type="caution">
    <text evidence="1">The sequence shown here is derived from an EMBL/GenBank/DDBJ whole genome shotgun (WGS) entry which is preliminary data.</text>
</comment>
<evidence type="ECO:0000313" key="1">
    <source>
        <dbReference type="EMBL" id="NMH61099.1"/>
    </source>
</evidence>
<gene>
    <name evidence="1" type="ORF">HCJ96_13790</name>
</gene>
<dbReference type="RefSeq" id="WP_169211654.1">
    <property type="nucleotide sequence ID" value="NZ_JAATNW010000007.1"/>
</dbReference>
<organism evidence="1 2">
    <name type="scientific">Alteromonas ponticola</name>
    <dbReference type="NCBI Taxonomy" id="2720613"/>
    <lineage>
        <taxon>Bacteria</taxon>
        <taxon>Pseudomonadati</taxon>
        <taxon>Pseudomonadota</taxon>
        <taxon>Gammaproteobacteria</taxon>
        <taxon>Alteromonadales</taxon>
        <taxon>Alteromonadaceae</taxon>
        <taxon>Alteromonas/Salinimonas group</taxon>
        <taxon>Alteromonas</taxon>
    </lineage>
</organism>
<evidence type="ECO:0000313" key="2">
    <source>
        <dbReference type="Proteomes" id="UP000709336"/>
    </source>
</evidence>
<accession>A0ABX1R3S4</accession>
<proteinExistence type="predicted"/>
<sequence>MSLVSSVYASVTVQANIAKVPVQDQSSQTQKKAEKQALQQTLVKMSGRADILEMASVKQWLANPQRFLRSYQYETNQNQLMFVAEFDYESLLQRLHAEGLPVWGNRRPESLLWLAIEGERGQRIIVDEAQRSTITRTIRQNAVERGVPLSLPLMDLADNDAISVYDVWGRFARTLSQASQRYSADYVIGARIYAVTADNSAETDNEAQGEYATDWIFIGRSQSEFGTLYGDSIEELAAAIINAFADHLGQQFAVVAGTGDGQSDIIQISVANINSLEKYVHSQRYLESLSVVRNATLVQQKGSVATYDVKLVGTVDDFIKNLSLQSRLLPVNDTFGQPLEGLNFYWDE</sequence>
<dbReference type="Proteomes" id="UP000709336">
    <property type="component" value="Unassembled WGS sequence"/>
</dbReference>
<name>A0ABX1R3S4_9ALTE</name>
<dbReference type="InterPro" id="IPR018642">
    <property type="entry name" value="DUF2066"/>
</dbReference>
<dbReference type="EMBL" id="JAATNW010000007">
    <property type="protein sequence ID" value="NMH61099.1"/>
    <property type="molecule type" value="Genomic_DNA"/>
</dbReference>
<dbReference type="Pfam" id="PF09839">
    <property type="entry name" value="DUF2066"/>
    <property type="match status" value="1"/>
</dbReference>
<protein>
    <submittedName>
        <fullName evidence="1">DUF2066 domain-containing protein</fullName>
    </submittedName>
</protein>